<reference evidence="1 2" key="1">
    <citation type="submission" date="2017-12" db="EMBL/GenBank/DDBJ databases">
        <title>Comparative genomics of Botrytis spp.</title>
        <authorList>
            <person name="Valero-Jimenez C.A."/>
            <person name="Tapia P."/>
            <person name="Veloso J."/>
            <person name="Silva-Moreno E."/>
            <person name="Staats M."/>
            <person name="Valdes J.H."/>
            <person name="Van Kan J.A.L."/>
        </authorList>
    </citation>
    <scope>NUCLEOTIDE SEQUENCE [LARGE SCALE GENOMIC DNA]</scope>
    <source>
        <strain evidence="1 2">MUCL3349</strain>
    </source>
</reference>
<protein>
    <submittedName>
        <fullName evidence="1">Uncharacterized protein</fullName>
    </submittedName>
</protein>
<keyword evidence="2" id="KW-1185">Reference proteome</keyword>
<comment type="caution">
    <text evidence="1">The sequence shown here is derived from an EMBL/GenBank/DDBJ whole genome shotgun (WGS) entry which is preliminary data.</text>
</comment>
<gene>
    <name evidence="1" type="ORF">BPOR_0249g00150</name>
</gene>
<dbReference type="AlphaFoldDB" id="A0A4Z1KT94"/>
<name>A0A4Z1KT94_9HELO</name>
<sequence length="106" mass="11897">MAGEKQWTASEQDISEKARHVVFAEGFSLVDSIEDFEYDDLGIFPSVDAPFAIYFTLRLLYWSIRGILGGIDHLSILCGLYPGLWLLFSRGRQGYGDYGGVAAIRR</sequence>
<evidence type="ECO:0000313" key="1">
    <source>
        <dbReference type="EMBL" id="TGO87125.1"/>
    </source>
</evidence>
<organism evidence="1 2">
    <name type="scientific">Botrytis porri</name>
    <dbReference type="NCBI Taxonomy" id="87229"/>
    <lineage>
        <taxon>Eukaryota</taxon>
        <taxon>Fungi</taxon>
        <taxon>Dikarya</taxon>
        <taxon>Ascomycota</taxon>
        <taxon>Pezizomycotina</taxon>
        <taxon>Leotiomycetes</taxon>
        <taxon>Helotiales</taxon>
        <taxon>Sclerotiniaceae</taxon>
        <taxon>Botrytis</taxon>
    </lineage>
</organism>
<proteinExistence type="predicted"/>
<evidence type="ECO:0000313" key="2">
    <source>
        <dbReference type="Proteomes" id="UP000297280"/>
    </source>
</evidence>
<accession>A0A4Z1KT94</accession>
<dbReference type="EMBL" id="PQXO01000249">
    <property type="protein sequence ID" value="TGO87125.1"/>
    <property type="molecule type" value="Genomic_DNA"/>
</dbReference>
<dbReference type="Proteomes" id="UP000297280">
    <property type="component" value="Unassembled WGS sequence"/>
</dbReference>